<keyword evidence="3" id="KW-1185">Reference proteome</keyword>
<feature type="signal peptide" evidence="1">
    <location>
        <begin position="1"/>
        <end position="20"/>
    </location>
</feature>
<feature type="chain" id="PRO_5043785616" evidence="1">
    <location>
        <begin position="21"/>
        <end position="68"/>
    </location>
</feature>
<evidence type="ECO:0000313" key="2">
    <source>
        <dbReference type="EMBL" id="CAL1405802.1"/>
    </source>
</evidence>
<evidence type="ECO:0000256" key="1">
    <source>
        <dbReference type="SAM" id="SignalP"/>
    </source>
</evidence>
<dbReference type="AlphaFoldDB" id="A0AAV2G6M1"/>
<dbReference type="EMBL" id="OZ034821">
    <property type="protein sequence ID" value="CAL1405802.1"/>
    <property type="molecule type" value="Genomic_DNA"/>
</dbReference>
<organism evidence="2 3">
    <name type="scientific">Linum trigynum</name>
    <dbReference type="NCBI Taxonomy" id="586398"/>
    <lineage>
        <taxon>Eukaryota</taxon>
        <taxon>Viridiplantae</taxon>
        <taxon>Streptophyta</taxon>
        <taxon>Embryophyta</taxon>
        <taxon>Tracheophyta</taxon>
        <taxon>Spermatophyta</taxon>
        <taxon>Magnoliopsida</taxon>
        <taxon>eudicotyledons</taxon>
        <taxon>Gunneridae</taxon>
        <taxon>Pentapetalae</taxon>
        <taxon>rosids</taxon>
        <taxon>fabids</taxon>
        <taxon>Malpighiales</taxon>
        <taxon>Linaceae</taxon>
        <taxon>Linum</taxon>
    </lineage>
</organism>
<gene>
    <name evidence="2" type="ORF">LTRI10_LOCUS45569</name>
</gene>
<proteinExistence type="predicted"/>
<evidence type="ECO:0000313" key="3">
    <source>
        <dbReference type="Proteomes" id="UP001497516"/>
    </source>
</evidence>
<name>A0AAV2G6M1_9ROSI</name>
<dbReference type="Proteomes" id="UP001497516">
    <property type="component" value="Chromosome 8"/>
</dbReference>
<reference evidence="2 3" key="1">
    <citation type="submission" date="2024-04" db="EMBL/GenBank/DDBJ databases">
        <authorList>
            <person name="Fracassetti M."/>
        </authorList>
    </citation>
    <scope>NUCLEOTIDE SEQUENCE [LARGE SCALE GENOMIC DNA]</scope>
</reference>
<sequence length="68" mass="7545">MSGLMVTAAIFFFFATFSSFQLLLSVAHGRKSLYGEEEFIGEDGNRQRSEFGGFLLRLDTTPTPGEMS</sequence>
<accession>A0AAV2G6M1</accession>
<keyword evidence="1" id="KW-0732">Signal</keyword>
<protein>
    <submittedName>
        <fullName evidence="2">Uncharacterized protein</fullName>
    </submittedName>
</protein>